<name>A0A8I6RZ81_CIMLE</name>
<feature type="compositionally biased region" description="Low complexity" evidence="1">
    <location>
        <begin position="40"/>
        <end position="61"/>
    </location>
</feature>
<feature type="compositionally biased region" description="Polar residues" evidence="1">
    <location>
        <begin position="112"/>
        <end position="124"/>
    </location>
</feature>
<feature type="compositionally biased region" description="Basic residues" evidence="1">
    <location>
        <begin position="77"/>
        <end position="87"/>
    </location>
</feature>
<dbReference type="RefSeq" id="XP_014254346.1">
    <property type="nucleotide sequence ID" value="XM_014398860.1"/>
</dbReference>
<reference evidence="2" key="1">
    <citation type="submission" date="2022-01" db="UniProtKB">
        <authorList>
            <consortium name="EnsemblMetazoa"/>
        </authorList>
    </citation>
    <scope>IDENTIFICATION</scope>
</reference>
<dbReference type="Proteomes" id="UP000494040">
    <property type="component" value="Unassembled WGS sequence"/>
</dbReference>
<proteinExistence type="predicted"/>
<feature type="compositionally biased region" description="Basic and acidic residues" evidence="1">
    <location>
        <begin position="556"/>
        <end position="573"/>
    </location>
</feature>
<keyword evidence="3" id="KW-1185">Reference proteome</keyword>
<dbReference type="GeneID" id="106669400"/>
<evidence type="ECO:0000256" key="1">
    <source>
        <dbReference type="SAM" id="MobiDB-lite"/>
    </source>
</evidence>
<evidence type="ECO:0000313" key="2">
    <source>
        <dbReference type="EnsemblMetazoa" id="XP_014254347.1"/>
    </source>
</evidence>
<accession>A0A8I6RZ81</accession>
<protein>
    <submittedName>
        <fullName evidence="2">Uncharacterized protein</fullName>
    </submittedName>
</protein>
<feature type="region of interest" description="Disordered" evidence="1">
    <location>
        <begin position="38"/>
        <end position="181"/>
    </location>
</feature>
<dbReference type="AlphaFoldDB" id="A0A8I6RZ81"/>
<organism evidence="2 3">
    <name type="scientific">Cimex lectularius</name>
    <name type="common">Bed bug</name>
    <name type="synonym">Acanthia lectularia</name>
    <dbReference type="NCBI Taxonomy" id="79782"/>
    <lineage>
        <taxon>Eukaryota</taxon>
        <taxon>Metazoa</taxon>
        <taxon>Ecdysozoa</taxon>
        <taxon>Arthropoda</taxon>
        <taxon>Hexapoda</taxon>
        <taxon>Insecta</taxon>
        <taxon>Pterygota</taxon>
        <taxon>Neoptera</taxon>
        <taxon>Paraneoptera</taxon>
        <taxon>Hemiptera</taxon>
        <taxon>Heteroptera</taxon>
        <taxon>Panheteroptera</taxon>
        <taxon>Cimicomorpha</taxon>
        <taxon>Cimicidae</taxon>
        <taxon>Cimex</taxon>
    </lineage>
</organism>
<dbReference type="RefSeq" id="XP_014254347.1">
    <property type="nucleotide sequence ID" value="XM_014398861.1"/>
</dbReference>
<feature type="compositionally biased region" description="Basic residues" evidence="1">
    <location>
        <begin position="355"/>
        <end position="369"/>
    </location>
</feature>
<dbReference type="EnsemblMetazoa" id="XM_014398861.1">
    <property type="protein sequence ID" value="XP_014254347.1"/>
    <property type="gene ID" value="LOC106669400"/>
</dbReference>
<feature type="region of interest" description="Disordered" evidence="1">
    <location>
        <begin position="554"/>
        <end position="578"/>
    </location>
</feature>
<dbReference type="KEGG" id="clec:106669400"/>
<feature type="compositionally biased region" description="Polar residues" evidence="1">
    <location>
        <begin position="155"/>
        <end position="173"/>
    </location>
</feature>
<sequence>MSLLFLICNFHDLAFLIAGLTLLSILVKAYIEISGAGRQSSINGSNSRSVSSPTSPTNSSRSRIESGKMSTDESSNVKKRFKSKSKKSSYDRSYSTSSEGTKDKKRKESTRGKSISPQSETYSSEADGGDNNETSVNSSSVWEKRGRSRTPRKLTITNNSDENCDISSITTGKKPSADRKSITTAELTSDGCNAGDNHEIKREFSIHKSRSASLNVKKASEVNKPTLTETTYNILRDVSPKFVYKEKVQRQNTIQPPVHKGVPEPLITSNIIVEVGNDTSSQRLIWEHEPQPKSTCNKGTIKIDFENNGRIPDYKLSKGKSRKPKAFASSRPFGGLSSEPAPSEIEVGKNACSSKRVRSKSGSKKRKVRSTSPPKKAVGAKNVKPPAGVNTTTLVKKVVTSKKPDTHLDNTQPALKSLINATKGVNPSAQINTNTPYTESDARNKLGPCGTLNDYDGINKANPRAGVGMNIFAEKDAGKKTGFSEGNRPATYMKRDNTLLSGGLRSNPLQNDYGAVKKTNPARGGAGVTSTNICGDNGAGMKIEPDGGICTTTAYSKRDDTGPRGEVRSKPIHNEYGTGKKANPCGGVGTTISGEQDAGKKIGPCAGIRTTTAYTKRDDTGPCGEVRSNPLYNEYGTGRKANPCGGVGTTICGEKDSRKINWPCGGNLPSTTYVKNEGAFPCGTARANSLLRGYDITTKANPCAGINKKSL</sequence>
<feature type="compositionally biased region" description="Polar residues" evidence="1">
    <location>
        <begin position="131"/>
        <end position="141"/>
    </location>
</feature>
<dbReference type="EnsemblMetazoa" id="XM_014398860.1">
    <property type="protein sequence ID" value="XP_014254346.1"/>
    <property type="gene ID" value="LOC106669400"/>
</dbReference>
<feature type="region of interest" description="Disordered" evidence="1">
    <location>
        <begin position="309"/>
        <end position="388"/>
    </location>
</feature>
<evidence type="ECO:0000313" key="3">
    <source>
        <dbReference type="Proteomes" id="UP000494040"/>
    </source>
</evidence>